<evidence type="ECO:0000313" key="3">
    <source>
        <dbReference type="Proteomes" id="UP000015105"/>
    </source>
</evidence>
<protein>
    <submittedName>
        <fullName evidence="2">Uncharacterized protein</fullName>
    </submittedName>
</protein>
<sequence length="50" mass="5605">MLHYLFLLIAEDWSCSIAVISYSLRPKISGFSTKLSPKSSHLFWDGGSTI</sequence>
<reference evidence="2" key="4">
    <citation type="submission" date="2019-03" db="UniProtKB">
        <authorList>
            <consortium name="EnsemblPlants"/>
        </authorList>
    </citation>
    <scope>IDENTIFICATION</scope>
</reference>
<dbReference type="Proteomes" id="UP000015105">
    <property type="component" value="Chromosome 7D"/>
</dbReference>
<feature type="signal peptide" evidence="1">
    <location>
        <begin position="1"/>
        <end position="18"/>
    </location>
</feature>
<accession>A0A453SBY4</accession>
<name>A0A453SBY4_AEGTS</name>
<keyword evidence="3" id="KW-1185">Reference proteome</keyword>
<feature type="chain" id="PRO_5019324604" evidence="1">
    <location>
        <begin position="19"/>
        <end position="50"/>
    </location>
</feature>
<dbReference type="AlphaFoldDB" id="A0A453SBY4"/>
<reference evidence="3" key="1">
    <citation type="journal article" date="2014" name="Science">
        <title>Ancient hybridizations among the ancestral genomes of bread wheat.</title>
        <authorList>
            <consortium name="International Wheat Genome Sequencing Consortium,"/>
            <person name="Marcussen T."/>
            <person name="Sandve S.R."/>
            <person name="Heier L."/>
            <person name="Spannagl M."/>
            <person name="Pfeifer M."/>
            <person name="Jakobsen K.S."/>
            <person name="Wulff B.B."/>
            <person name="Steuernagel B."/>
            <person name="Mayer K.F."/>
            <person name="Olsen O.A."/>
        </authorList>
    </citation>
    <scope>NUCLEOTIDE SEQUENCE [LARGE SCALE GENOMIC DNA]</scope>
    <source>
        <strain evidence="3">cv. AL8/78</strain>
    </source>
</reference>
<organism evidence="2 3">
    <name type="scientific">Aegilops tauschii subsp. strangulata</name>
    <name type="common">Goatgrass</name>
    <dbReference type="NCBI Taxonomy" id="200361"/>
    <lineage>
        <taxon>Eukaryota</taxon>
        <taxon>Viridiplantae</taxon>
        <taxon>Streptophyta</taxon>
        <taxon>Embryophyta</taxon>
        <taxon>Tracheophyta</taxon>
        <taxon>Spermatophyta</taxon>
        <taxon>Magnoliopsida</taxon>
        <taxon>Liliopsida</taxon>
        <taxon>Poales</taxon>
        <taxon>Poaceae</taxon>
        <taxon>BOP clade</taxon>
        <taxon>Pooideae</taxon>
        <taxon>Triticodae</taxon>
        <taxon>Triticeae</taxon>
        <taxon>Triticinae</taxon>
        <taxon>Aegilops</taxon>
    </lineage>
</organism>
<reference evidence="3" key="2">
    <citation type="journal article" date="2017" name="Nat. Plants">
        <title>The Aegilops tauschii genome reveals multiple impacts of transposons.</title>
        <authorList>
            <person name="Zhao G."/>
            <person name="Zou C."/>
            <person name="Li K."/>
            <person name="Wang K."/>
            <person name="Li T."/>
            <person name="Gao L."/>
            <person name="Zhang X."/>
            <person name="Wang H."/>
            <person name="Yang Z."/>
            <person name="Liu X."/>
            <person name="Jiang W."/>
            <person name="Mao L."/>
            <person name="Kong X."/>
            <person name="Jiao Y."/>
            <person name="Jia J."/>
        </authorList>
    </citation>
    <scope>NUCLEOTIDE SEQUENCE [LARGE SCALE GENOMIC DNA]</scope>
    <source>
        <strain evidence="3">cv. AL8/78</strain>
    </source>
</reference>
<reference evidence="2" key="5">
    <citation type="journal article" date="2021" name="G3 (Bethesda)">
        <title>Aegilops tauschii genome assembly Aet v5.0 features greater sequence contiguity and improved annotation.</title>
        <authorList>
            <person name="Wang L."/>
            <person name="Zhu T."/>
            <person name="Rodriguez J.C."/>
            <person name="Deal K.R."/>
            <person name="Dubcovsky J."/>
            <person name="McGuire P.E."/>
            <person name="Lux T."/>
            <person name="Spannagl M."/>
            <person name="Mayer K.F.X."/>
            <person name="Baldrich P."/>
            <person name="Meyers B.C."/>
            <person name="Huo N."/>
            <person name="Gu Y.Q."/>
            <person name="Zhou H."/>
            <person name="Devos K.M."/>
            <person name="Bennetzen J.L."/>
            <person name="Unver T."/>
            <person name="Budak H."/>
            <person name="Gulick P.J."/>
            <person name="Galiba G."/>
            <person name="Kalapos B."/>
            <person name="Nelson D.R."/>
            <person name="Li P."/>
            <person name="You F.M."/>
            <person name="Luo M.C."/>
            <person name="Dvorak J."/>
        </authorList>
    </citation>
    <scope>NUCLEOTIDE SEQUENCE [LARGE SCALE GENOMIC DNA]</scope>
    <source>
        <strain evidence="2">cv. AL8/78</strain>
    </source>
</reference>
<evidence type="ECO:0000313" key="2">
    <source>
        <dbReference type="EnsemblPlants" id="AET7Gv20886200.8"/>
    </source>
</evidence>
<keyword evidence="1" id="KW-0732">Signal</keyword>
<reference evidence="2" key="3">
    <citation type="journal article" date="2017" name="Nature">
        <title>Genome sequence of the progenitor of the wheat D genome Aegilops tauschii.</title>
        <authorList>
            <person name="Luo M.C."/>
            <person name="Gu Y.Q."/>
            <person name="Puiu D."/>
            <person name="Wang H."/>
            <person name="Twardziok S.O."/>
            <person name="Deal K.R."/>
            <person name="Huo N."/>
            <person name="Zhu T."/>
            <person name="Wang L."/>
            <person name="Wang Y."/>
            <person name="McGuire P.E."/>
            <person name="Liu S."/>
            <person name="Long H."/>
            <person name="Ramasamy R.K."/>
            <person name="Rodriguez J.C."/>
            <person name="Van S.L."/>
            <person name="Yuan L."/>
            <person name="Wang Z."/>
            <person name="Xia Z."/>
            <person name="Xiao L."/>
            <person name="Anderson O.D."/>
            <person name="Ouyang S."/>
            <person name="Liang Y."/>
            <person name="Zimin A.V."/>
            <person name="Pertea G."/>
            <person name="Qi P."/>
            <person name="Bennetzen J.L."/>
            <person name="Dai X."/>
            <person name="Dawson M.W."/>
            <person name="Muller H.G."/>
            <person name="Kugler K."/>
            <person name="Rivarola-Duarte L."/>
            <person name="Spannagl M."/>
            <person name="Mayer K.F.X."/>
            <person name="Lu F.H."/>
            <person name="Bevan M.W."/>
            <person name="Leroy P."/>
            <person name="Li P."/>
            <person name="You F.M."/>
            <person name="Sun Q."/>
            <person name="Liu Z."/>
            <person name="Lyons E."/>
            <person name="Wicker T."/>
            <person name="Salzberg S.L."/>
            <person name="Devos K.M."/>
            <person name="Dvorak J."/>
        </authorList>
    </citation>
    <scope>NUCLEOTIDE SEQUENCE [LARGE SCALE GENOMIC DNA]</scope>
    <source>
        <strain evidence="2">cv. AL8/78</strain>
    </source>
</reference>
<dbReference type="Gramene" id="AET7Gv20886200.8">
    <property type="protein sequence ID" value="AET7Gv20886200.8"/>
    <property type="gene ID" value="AET7Gv20886200"/>
</dbReference>
<dbReference type="EnsemblPlants" id="AET7Gv20886200.8">
    <property type="protein sequence ID" value="AET7Gv20886200.8"/>
    <property type="gene ID" value="AET7Gv20886200"/>
</dbReference>
<evidence type="ECO:0000256" key="1">
    <source>
        <dbReference type="SAM" id="SignalP"/>
    </source>
</evidence>
<proteinExistence type="predicted"/>